<feature type="compositionally biased region" description="Polar residues" evidence="1">
    <location>
        <begin position="598"/>
        <end position="623"/>
    </location>
</feature>
<name>A0A4Z2BMK3_9TELE</name>
<evidence type="ECO:0000313" key="3">
    <source>
        <dbReference type="Proteomes" id="UP000516260"/>
    </source>
</evidence>
<dbReference type="EMBL" id="SWLE01000012">
    <property type="protein sequence ID" value="TNM93533.1"/>
    <property type="molecule type" value="Genomic_DNA"/>
</dbReference>
<feature type="compositionally biased region" description="Basic and acidic residues" evidence="1">
    <location>
        <begin position="624"/>
        <end position="644"/>
    </location>
</feature>
<feature type="compositionally biased region" description="Polar residues" evidence="1">
    <location>
        <begin position="567"/>
        <end position="587"/>
    </location>
</feature>
<feature type="compositionally biased region" description="Basic and acidic residues" evidence="1">
    <location>
        <begin position="509"/>
        <end position="520"/>
    </location>
</feature>
<feature type="region of interest" description="Disordered" evidence="1">
    <location>
        <begin position="205"/>
        <end position="542"/>
    </location>
</feature>
<evidence type="ECO:0000313" key="2">
    <source>
        <dbReference type="EMBL" id="TNM93533.1"/>
    </source>
</evidence>
<feature type="compositionally biased region" description="Low complexity" evidence="1">
    <location>
        <begin position="424"/>
        <end position="449"/>
    </location>
</feature>
<feature type="compositionally biased region" description="Polar residues" evidence="1">
    <location>
        <begin position="308"/>
        <end position="328"/>
    </location>
</feature>
<feature type="region of interest" description="Disordered" evidence="1">
    <location>
        <begin position="567"/>
        <end position="660"/>
    </location>
</feature>
<feature type="compositionally biased region" description="Polar residues" evidence="1">
    <location>
        <begin position="368"/>
        <end position="377"/>
    </location>
</feature>
<protein>
    <submittedName>
        <fullName evidence="2">Uncharacterized protein</fullName>
    </submittedName>
</protein>
<sequence>MDHWHAGWMHHAVEQFGGRGTRDSFPLDGLNRGPWAPVGARAWQPSARCLPGMNQHQLLSHLPPGPIGGLSHPNKFFNNGPMRGGDKLDLPQPISGLQREQQRQPLPPHHLPTPPPHRAWEQQGQMYDSHPPPQGHPLMPLAGEHSLRFHNGGYGGASGPLPNPHHLANRPNHILKFGGAQEPHIPRGLPLPGDDSWAQVHQRGYPVKMPGGHLKRPGPPLGEHSVIQHTPVPSLHPPSHPAAEDTPSPSKRKKSSDQVLPRGLQHFPGQSLSQHHSLGHPMPPKPAFWNPIHKSESAPWQASDRKNLQSQEFQEMNRHGMSSYTQKSPPAPSTVSNLSPPPNSSPGSYRQGCAPQLQKDTFQPRAVIQQSSHSHPSSKLGFPPHRQAMDNHGPSIGGQGGSKATSNVCTPTRGDGCRPPHAHSSPANPLATSNNSSSSVPYSHFQPHPGLGPQPPLPPASSTSVPQQQQSGTQETWKYQGRPTCQSAGSPGIHRPPGMPPQHQQSHNRSLDSRVPDRPQQHHRVSPPQPPASSTPTSVITPNLPISQAFCSIGGYSSRGATVAESSRNTPAAGCTGTNGSRLNSWQKAKEPVPQVARPTSQLHAPLQPATSGSQGHQPGLQRSQHEPGKGKMSRYEAEPEQRTEFSSSSFSSGHQRAGDSVITSRISHLPLRSVSSYCPTPHSTTAPQQTSPLLVLWEKSGASFIANACSATGSPTDANSSPSIH</sequence>
<dbReference type="Proteomes" id="UP000516260">
    <property type="component" value="Chromosome 2"/>
</dbReference>
<dbReference type="AlphaFoldDB" id="A0A4Z2BMK3"/>
<feature type="compositionally biased region" description="Polar residues" evidence="1">
    <location>
        <begin position="460"/>
        <end position="489"/>
    </location>
</feature>
<comment type="caution">
    <text evidence="2">The sequence shown here is derived from an EMBL/GenBank/DDBJ whole genome shotgun (WGS) entry which is preliminary data.</text>
</comment>
<keyword evidence="3" id="KW-1185">Reference proteome</keyword>
<evidence type="ECO:0000256" key="1">
    <source>
        <dbReference type="SAM" id="MobiDB-lite"/>
    </source>
</evidence>
<organism evidence="2 3">
    <name type="scientific">Takifugu bimaculatus</name>
    <dbReference type="NCBI Taxonomy" id="433685"/>
    <lineage>
        <taxon>Eukaryota</taxon>
        <taxon>Metazoa</taxon>
        <taxon>Chordata</taxon>
        <taxon>Craniata</taxon>
        <taxon>Vertebrata</taxon>
        <taxon>Euteleostomi</taxon>
        <taxon>Actinopterygii</taxon>
        <taxon>Neopterygii</taxon>
        <taxon>Teleostei</taxon>
        <taxon>Neoteleostei</taxon>
        <taxon>Acanthomorphata</taxon>
        <taxon>Eupercaria</taxon>
        <taxon>Tetraodontiformes</taxon>
        <taxon>Tetradontoidea</taxon>
        <taxon>Tetraodontidae</taxon>
        <taxon>Takifugu</taxon>
    </lineage>
</organism>
<feature type="compositionally biased region" description="Pro residues" evidence="1">
    <location>
        <begin position="450"/>
        <end position="459"/>
    </location>
</feature>
<gene>
    <name evidence="2" type="ORF">fugu_001709</name>
</gene>
<reference evidence="2 3" key="1">
    <citation type="submission" date="2019-04" db="EMBL/GenBank/DDBJ databases">
        <title>The sequence and de novo assembly of Takifugu bimaculatus genome using PacBio and Hi-C technologies.</title>
        <authorList>
            <person name="Xu P."/>
            <person name="Liu B."/>
            <person name="Zhou Z."/>
        </authorList>
    </citation>
    <scope>NUCLEOTIDE SEQUENCE [LARGE SCALE GENOMIC DNA]</scope>
    <source>
        <strain evidence="2">TB-2018</strain>
        <tissue evidence="2">Muscle</tissue>
    </source>
</reference>
<proteinExistence type="predicted"/>
<accession>A0A4Z2BMK3</accession>